<dbReference type="PIRSF" id="PIRSF001788">
    <property type="entry name" value="GMF-beta"/>
    <property type="match status" value="1"/>
</dbReference>
<dbReference type="SUPFAM" id="SSF55753">
    <property type="entry name" value="Actin depolymerizing proteins"/>
    <property type="match status" value="1"/>
</dbReference>
<dbReference type="CDD" id="cd11283">
    <property type="entry name" value="ADF_GMF-beta_like"/>
    <property type="match status" value="1"/>
</dbReference>
<evidence type="ECO:0000256" key="1">
    <source>
        <dbReference type="ARBA" id="ARBA00010055"/>
    </source>
</evidence>
<dbReference type="Gene3D" id="3.40.20.10">
    <property type="entry name" value="Severin"/>
    <property type="match status" value="1"/>
</dbReference>
<keyword evidence="4" id="KW-1185">Reference proteome</keyword>
<dbReference type="PANTHER" id="PTHR11249:SF2">
    <property type="entry name" value="GLIA MATURATION FACTOR"/>
    <property type="match status" value="1"/>
</dbReference>
<dbReference type="GeneID" id="100378228"/>
<dbReference type="InterPro" id="IPR029006">
    <property type="entry name" value="ADF-H/Gelsolin-like_dom_sf"/>
</dbReference>
<evidence type="ECO:0000313" key="5">
    <source>
        <dbReference type="RefSeq" id="XP_002736626.1"/>
    </source>
</evidence>
<protein>
    <submittedName>
        <fullName evidence="5">Glia maturation factor gamma-like</fullName>
    </submittedName>
</protein>
<evidence type="ECO:0000256" key="2">
    <source>
        <dbReference type="PIRNR" id="PIRNR001788"/>
    </source>
</evidence>
<dbReference type="PROSITE" id="PS51263">
    <property type="entry name" value="ADF_H"/>
    <property type="match status" value="1"/>
</dbReference>
<dbReference type="InterPro" id="IPR011171">
    <property type="entry name" value="GMF"/>
</dbReference>
<evidence type="ECO:0000313" key="4">
    <source>
        <dbReference type="Proteomes" id="UP000694865"/>
    </source>
</evidence>
<evidence type="ECO:0000259" key="3">
    <source>
        <dbReference type="PROSITE" id="PS51263"/>
    </source>
</evidence>
<name>A0ABM0GSV7_SACKO</name>
<reference evidence="5" key="1">
    <citation type="submission" date="2025-08" db="UniProtKB">
        <authorList>
            <consortium name="RefSeq"/>
        </authorList>
    </citation>
    <scope>IDENTIFICATION</scope>
    <source>
        <tissue evidence="5">Testes</tissue>
    </source>
</reference>
<accession>A0ABM0GSV7</accession>
<comment type="similarity">
    <text evidence="1 2">Belongs to the actin-binding proteins ADF family. GMF subfamily.</text>
</comment>
<feature type="domain" description="ADF-H" evidence="3">
    <location>
        <begin position="4"/>
        <end position="139"/>
    </location>
</feature>
<dbReference type="Proteomes" id="UP000694865">
    <property type="component" value="Unplaced"/>
</dbReference>
<dbReference type="Pfam" id="PF00241">
    <property type="entry name" value="Cofilin_ADF"/>
    <property type="match status" value="1"/>
</dbReference>
<dbReference type="RefSeq" id="XP_002736626.1">
    <property type="nucleotide sequence ID" value="XM_002736580.2"/>
</dbReference>
<gene>
    <name evidence="5" type="primary">LOC100378228</name>
</gene>
<dbReference type="SMART" id="SM00102">
    <property type="entry name" value="ADF"/>
    <property type="match status" value="1"/>
</dbReference>
<dbReference type="PANTHER" id="PTHR11249">
    <property type="entry name" value="GLIAL FACTOR NATURATION FACTOR"/>
    <property type="match status" value="1"/>
</dbReference>
<sequence>MSQAVTVCDVDGELKAKLKKFRLRRAKNNAAIIMKIDRESLLIKFEEEFEDCSLEDLQDELPSSQPRFLLYSYCYTHDDGRVSYPLVFIHISPQGGKPELHMMYAGSKINLVNETGQTKVYEVRHVDELTEDWLKEKLSVLR</sequence>
<organism evidence="4 5">
    <name type="scientific">Saccoglossus kowalevskii</name>
    <name type="common">Acorn worm</name>
    <dbReference type="NCBI Taxonomy" id="10224"/>
    <lineage>
        <taxon>Eukaryota</taxon>
        <taxon>Metazoa</taxon>
        <taxon>Hemichordata</taxon>
        <taxon>Enteropneusta</taxon>
        <taxon>Harrimaniidae</taxon>
        <taxon>Saccoglossus</taxon>
    </lineage>
</organism>
<proteinExistence type="inferred from homology"/>
<dbReference type="InterPro" id="IPR002108">
    <property type="entry name" value="ADF-H"/>
</dbReference>